<dbReference type="PANTHER" id="PTHR46797">
    <property type="entry name" value="HTH-TYPE TRANSCRIPTIONAL REGULATOR"/>
    <property type="match status" value="1"/>
</dbReference>
<evidence type="ECO:0000313" key="4">
    <source>
        <dbReference type="EMBL" id="RJL70290.1"/>
    </source>
</evidence>
<keyword evidence="1" id="KW-0238">DNA-binding</keyword>
<dbReference type="SUPFAM" id="SSF51182">
    <property type="entry name" value="RmlC-like cupins"/>
    <property type="match status" value="1"/>
</dbReference>
<name>A0AAP6S071_9GAMM</name>
<evidence type="ECO:0000256" key="1">
    <source>
        <dbReference type="ARBA" id="ARBA00023125"/>
    </source>
</evidence>
<reference evidence="4 6" key="2">
    <citation type="submission" date="2018-09" db="EMBL/GenBank/DDBJ databases">
        <title>Phylogenetic diversity of Pectobacterium and Dickeya strains causing blackleg disease of potato in Morocco.</title>
        <authorList>
            <person name="Oulghazi S."/>
            <person name="Moumni M."/>
            <person name="Faure D."/>
        </authorList>
    </citation>
    <scope>NUCLEOTIDE SEQUENCE [LARGE SCALE GENOMIC DNA]</scope>
    <source>
        <strain evidence="4 6">S4.16.03.LID</strain>
    </source>
</reference>
<evidence type="ECO:0000259" key="2">
    <source>
        <dbReference type="PROSITE" id="PS50943"/>
    </source>
</evidence>
<dbReference type="Proteomes" id="UP000266633">
    <property type="component" value="Unassembled WGS sequence"/>
</dbReference>
<accession>A0AAP6S071</accession>
<organism evidence="3 5">
    <name type="scientific">Dickeya dianthicola</name>
    <dbReference type="NCBI Taxonomy" id="204039"/>
    <lineage>
        <taxon>Bacteria</taxon>
        <taxon>Pseudomonadati</taxon>
        <taxon>Pseudomonadota</taxon>
        <taxon>Gammaproteobacteria</taxon>
        <taxon>Enterobacterales</taxon>
        <taxon>Pectobacteriaceae</taxon>
        <taxon>Dickeya</taxon>
    </lineage>
</organism>
<dbReference type="CDD" id="cd02209">
    <property type="entry name" value="cupin_XRE_C"/>
    <property type="match status" value="1"/>
</dbReference>
<dbReference type="EMBL" id="QZDO01000048">
    <property type="protein sequence ID" value="RJL70290.1"/>
    <property type="molecule type" value="Genomic_DNA"/>
</dbReference>
<dbReference type="RefSeq" id="WP_024109252.1">
    <property type="nucleotide sequence ID" value="NZ_CP031560.1"/>
</dbReference>
<proteinExistence type="predicted"/>
<dbReference type="Pfam" id="PF07883">
    <property type="entry name" value="Cupin_2"/>
    <property type="match status" value="1"/>
</dbReference>
<protein>
    <submittedName>
        <fullName evidence="3">XRE family transcriptional regulator</fullName>
    </submittedName>
</protein>
<keyword evidence="6" id="KW-1185">Reference proteome</keyword>
<dbReference type="GO" id="GO:0005829">
    <property type="term" value="C:cytosol"/>
    <property type="evidence" value="ECO:0007669"/>
    <property type="project" value="TreeGrafter"/>
</dbReference>
<dbReference type="Pfam" id="PF01381">
    <property type="entry name" value="HTH_3"/>
    <property type="match status" value="1"/>
</dbReference>
<dbReference type="InterPro" id="IPR014710">
    <property type="entry name" value="RmlC-like_jellyroll"/>
</dbReference>
<dbReference type="InterPro" id="IPR001387">
    <property type="entry name" value="Cro/C1-type_HTH"/>
</dbReference>
<dbReference type="GO" id="GO:0003700">
    <property type="term" value="F:DNA-binding transcription factor activity"/>
    <property type="evidence" value="ECO:0007669"/>
    <property type="project" value="TreeGrafter"/>
</dbReference>
<dbReference type="InterPro" id="IPR011051">
    <property type="entry name" value="RmlC_Cupin_sf"/>
</dbReference>
<dbReference type="InterPro" id="IPR010982">
    <property type="entry name" value="Lambda_DNA-bd_dom_sf"/>
</dbReference>
<sequence>MNTSQPHHEAETTSINIGKKIKQLRMTRNISLNELSRLSGVSKAALSKLESGNSNPRVDTLDAIASALRVPLSDLLAVNTSTYPYMEKNTPMQGEYSQKMKFRIGLGNISEIWHLQMNPGVIINSPPHAAGTHEHILVHSGSLTLKLADDESIILKTGDFYCFSGSIFHSYICTDHAVSATVVMSNSIQV</sequence>
<dbReference type="GO" id="GO:0003677">
    <property type="term" value="F:DNA binding"/>
    <property type="evidence" value="ECO:0007669"/>
    <property type="project" value="UniProtKB-KW"/>
</dbReference>
<dbReference type="SMART" id="SM00530">
    <property type="entry name" value="HTH_XRE"/>
    <property type="match status" value="1"/>
</dbReference>
<dbReference type="CDD" id="cd00093">
    <property type="entry name" value="HTH_XRE"/>
    <property type="match status" value="1"/>
</dbReference>
<dbReference type="PANTHER" id="PTHR46797:SF1">
    <property type="entry name" value="METHYLPHOSPHONATE SYNTHASE"/>
    <property type="match status" value="1"/>
</dbReference>
<dbReference type="SUPFAM" id="SSF47413">
    <property type="entry name" value="lambda repressor-like DNA-binding domains"/>
    <property type="match status" value="1"/>
</dbReference>
<reference evidence="3 5" key="1">
    <citation type="submission" date="2018-05" db="EMBL/GenBank/DDBJ databases">
        <title>Genomic diversity of pathogens causing Blackleg of Potato in Pakistan.</title>
        <authorList>
            <person name="Sarfraz S."/>
            <person name="Riaz K."/>
            <person name="Oulghazi S."/>
            <person name="Cigna J."/>
            <person name="Sahi S.T."/>
            <person name="Khan S.H."/>
            <person name="Hameed A."/>
            <person name="Faure D."/>
        </authorList>
    </citation>
    <scope>NUCLEOTIDE SEQUENCE [LARGE SCALE GENOMIC DNA]</scope>
    <source>
        <strain evidence="3 5">SS70</strain>
    </source>
</reference>
<dbReference type="GeneID" id="49323811"/>
<dbReference type="InterPro" id="IPR050807">
    <property type="entry name" value="TransReg_Diox_bact_type"/>
</dbReference>
<dbReference type="PROSITE" id="PS50943">
    <property type="entry name" value="HTH_CROC1"/>
    <property type="match status" value="1"/>
</dbReference>
<dbReference type="AlphaFoldDB" id="A0AAP6S071"/>
<evidence type="ECO:0000313" key="3">
    <source>
        <dbReference type="EMBL" id="PWD69649.1"/>
    </source>
</evidence>
<dbReference type="Gene3D" id="1.10.260.40">
    <property type="entry name" value="lambda repressor-like DNA-binding domains"/>
    <property type="match status" value="1"/>
</dbReference>
<evidence type="ECO:0000313" key="5">
    <source>
        <dbReference type="Proteomes" id="UP000245055"/>
    </source>
</evidence>
<comment type="caution">
    <text evidence="3">The sequence shown here is derived from an EMBL/GenBank/DDBJ whole genome shotgun (WGS) entry which is preliminary data.</text>
</comment>
<dbReference type="Proteomes" id="UP000245055">
    <property type="component" value="Unassembled WGS sequence"/>
</dbReference>
<dbReference type="InterPro" id="IPR013096">
    <property type="entry name" value="Cupin_2"/>
</dbReference>
<feature type="domain" description="HTH cro/C1-type" evidence="2">
    <location>
        <begin position="21"/>
        <end position="75"/>
    </location>
</feature>
<evidence type="ECO:0000313" key="6">
    <source>
        <dbReference type="Proteomes" id="UP000266633"/>
    </source>
</evidence>
<dbReference type="Gene3D" id="2.60.120.10">
    <property type="entry name" value="Jelly Rolls"/>
    <property type="match status" value="1"/>
</dbReference>
<dbReference type="EMBL" id="QESZ01000034">
    <property type="protein sequence ID" value="PWD69649.1"/>
    <property type="molecule type" value="Genomic_DNA"/>
</dbReference>
<gene>
    <name evidence="4" type="ORF">D5077_14205</name>
    <name evidence="3" type="ORF">DF213_19780</name>
</gene>